<comment type="caution">
    <text evidence="2">The sequence shown here is derived from an EMBL/GenBank/DDBJ whole genome shotgun (WGS) entry which is preliminary data.</text>
</comment>
<feature type="transmembrane region" description="Helical" evidence="1">
    <location>
        <begin position="289"/>
        <end position="315"/>
    </location>
</feature>
<feature type="transmembrane region" description="Helical" evidence="1">
    <location>
        <begin position="118"/>
        <end position="140"/>
    </location>
</feature>
<keyword evidence="1" id="KW-0472">Membrane</keyword>
<sequence length="320" mass="35668">MLRTNFTGLQIFDKLLVPAVIFYNNILSNGLRSDRMLLVSLFTTMQTMSHCMLVLGWSGGKRRPWTNIEHLFWGVFNQAWGAAAVYPLYCFAHVQRFLEEEEDQPKNHEIGPSNPEEAFALVPAAILGAITPGMLLFPAFTTTFSINQRQGLIALYRFTPLALTMAHSLFVWLQGKIPGFSDLKSKQHASKNFVAASLLISGATAATGHVWALACSEHEELRRTFVPAASINVASPTVIADGARDFLQWDIFIIMAALVPMTDLILRSSRSFRRLRKQYKWIRILEDSFFVRAAGLTLTSGLLSPGAVLAIVLAMRAYET</sequence>
<keyword evidence="3" id="KW-1185">Reference proteome</keyword>
<keyword evidence="1" id="KW-0812">Transmembrane</keyword>
<evidence type="ECO:0000256" key="1">
    <source>
        <dbReference type="SAM" id="Phobius"/>
    </source>
</evidence>
<feature type="transmembrane region" description="Helical" evidence="1">
    <location>
        <begin position="36"/>
        <end position="59"/>
    </location>
</feature>
<dbReference type="Proteomes" id="UP000699042">
    <property type="component" value="Unassembled WGS sequence"/>
</dbReference>
<gene>
    <name evidence="2" type="ORF">JMJ77_011960</name>
</gene>
<name>A0A9P7QWX1_9PEZI</name>
<reference evidence="2" key="1">
    <citation type="submission" date="2021-05" db="EMBL/GenBank/DDBJ databases">
        <title>Comparative genomics of three Colletotrichum scovillei strains and genetic complementation revealed genes involved fungal growth and virulence on chili pepper.</title>
        <authorList>
            <person name="Hsieh D.-K."/>
            <person name="Chuang S.-C."/>
            <person name="Chen C.-Y."/>
            <person name="Chao Y.-T."/>
            <person name="Lu M.-Y.J."/>
            <person name="Lee M.-H."/>
            <person name="Shih M.-C."/>
        </authorList>
    </citation>
    <scope>NUCLEOTIDE SEQUENCE</scope>
    <source>
        <strain evidence="2">Coll-153</strain>
    </source>
</reference>
<accession>A0A9P7QWX1</accession>
<dbReference type="EMBL" id="JAESDN010000011">
    <property type="protein sequence ID" value="KAG7044144.1"/>
    <property type="molecule type" value="Genomic_DNA"/>
</dbReference>
<protein>
    <submittedName>
        <fullName evidence="2">Zn 2cys6 transcription factor</fullName>
    </submittedName>
</protein>
<dbReference type="AlphaFoldDB" id="A0A9P7QWX1"/>
<organism evidence="2 3">
    <name type="scientific">Colletotrichum scovillei</name>
    <dbReference type="NCBI Taxonomy" id="1209932"/>
    <lineage>
        <taxon>Eukaryota</taxon>
        <taxon>Fungi</taxon>
        <taxon>Dikarya</taxon>
        <taxon>Ascomycota</taxon>
        <taxon>Pezizomycotina</taxon>
        <taxon>Sordariomycetes</taxon>
        <taxon>Hypocreomycetidae</taxon>
        <taxon>Glomerellales</taxon>
        <taxon>Glomerellaceae</taxon>
        <taxon>Colletotrichum</taxon>
        <taxon>Colletotrichum acutatum species complex</taxon>
    </lineage>
</organism>
<feature type="transmembrane region" description="Helical" evidence="1">
    <location>
        <begin position="79"/>
        <end position="98"/>
    </location>
</feature>
<proteinExistence type="predicted"/>
<feature type="transmembrane region" description="Helical" evidence="1">
    <location>
        <begin position="246"/>
        <end position="268"/>
    </location>
</feature>
<feature type="transmembrane region" description="Helical" evidence="1">
    <location>
        <begin position="152"/>
        <end position="173"/>
    </location>
</feature>
<keyword evidence="1" id="KW-1133">Transmembrane helix</keyword>
<evidence type="ECO:0000313" key="2">
    <source>
        <dbReference type="EMBL" id="KAG7044144.1"/>
    </source>
</evidence>
<evidence type="ECO:0000313" key="3">
    <source>
        <dbReference type="Proteomes" id="UP000699042"/>
    </source>
</evidence>